<keyword evidence="3" id="KW-1185">Reference proteome</keyword>
<feature type="compositionally biased region" description="Basic and acidic residues" evidence="1">
    <location>
        <begin position="26"/>
        <end position="35"/>
    </location>
</feature>
<feature type="non-terminal residue" evidence="2">
    <location>
        <position position="81"/>
    </location>
</feature>
<protein>
    <submittedName>
        <fullName evidence="2">Uncharacterized protein</fullName>
    </submittedName>
</protein>
<feature type="compositionally biased region" description="Pro residues" evidence="1">
    <location>
        <begin position="1"/>
        <end position="16"/>
    </location>
</feature>
<feature type="region of interest" description="Disordered" evidence="1">
    <location>
        <begin position="1"/>
        <end position="35"/>
    </location>
</feature>
<evidence type="ECO:0000313" key="2">
    <source>
        <dbReference type="EMBL" id="CAI8000434.1"/>
    </source>
</evidence>
<evidence type="ECO:0000256" key="1">
    <source>
        <dbReference type="SAM" id="MobiDB-lite"/>
    </source>
</evidence>
<dbReference type="AlphaFoldDB" id="A0AA35R323"/>
<organism evidence="2 3">
    <name type="scientific">Geodia barretti</name>
    <name type="common">Barrett's horny sponge</name>
    <dbReference type="NCBI Taxonomy" id="519541"/>
    <lineage>
        <taxon>Eukaryota</taxon>
        <taxon>Metazoa</taxon>
        <taxon>Porifera</taxon>
        <taxon>Demospongiae</taxon>
        <taxon>Heteroscleromorpha</taxon>
        <taxon>Tetractinellida</taxon>
        <taxon>Astrophorina</taxon>
        <taxon>Geodiidae</taxon>
        <taxon>Geodia</taxon>
    </lineage>
</organism>
<dbReference type="EMBL" id="CASHTH010000402">
    <property type="protein sequence ID" value="CAI8000434.1"/>
    <property type="molecule type" value="Genomic_DNA"/>
</dbReference>
<accession>A0AA35R323</accession>
<comment type="caution">
    <text evidence="2">The sequence shown here is derived from an EMBL/GenBank/DDBJ whole genome shotgun (WGS) entry which is preliminary data.</text>
</comment>
<sequence>LSPPPLSSSPLPPPLEYKPAAVPAVGHRDPATDQHPPHCLLHWKLLQLKKDSLHSESQILQKDVTHSYYRVVAFLIVDAPL</sequence>
<gene>
    <name evidence="2" type="ORF">GBAR_LOCUS2932</name>
</gene>
<proteinExistence type="predicted"/>
<feature type="non-terminal residue" evidence="2">
    <location>
        <position position="1"/>
    </location>
</feature>
<reference evidence="2" key="1">
    <citation type="submission" date="2023-03" db="EMBL/GenBank/DDBJ databases">
        <authorList>
            <person name="Steffen K."/>
            <person name="Cardenas P."/>
        </authorList>
    </citation>
    <scope>NUCLEOTIDE SEQUENCE</scope>
</reference>
<name>A0AA35R323_GEOBA</name>
<evidence type="ECO:0000313" key="3">
    <source>
        <dbReference type="Proteomes" id="UP001174909"/>
    </source>
</evidence>
<dbReference type="Proteomes" id="UP001174909">
    <property type="component" value="Unassembled WGS sequence"/>
</dbReference>